<comment type="function">
    <text evidence="1">Catalyzes the ATP-dependent phosphorylation of thiamine-monophosphate (TMP) to form thiamine-pyrophosphate (TPP), the active form of vitamin B1.</text>
</comment>
<organism evidence="4 5">
    <name type="scientific">Halobacillus alkaliphilus</name>
    <dbReference type="NCBI Taxonomy" id="396056"/>
    <lineage>
        <taxon>Bacteria</taxon>
        <taxon>Bacillati</taxon>
        <taxon>Bacillota</taxon>
        <taxon>Bacilli</taxon>
        <taxon>Bacillales</taxon>
        <taxon>Bacillaceae</taxon>
        <taxon>Halobacillus</taxon>
    </lineage>
</organism>
<dbReference type="SUPFAM" id="SSF56042">
    <property type="entry name" value="PurM C-terminal domain-like"/>
    <property type="match status" value="1"/>
</dbReference>
<dbReference type="HAMAP" id="MF_02128">
    <property type="entry name" value="TMP_kinase"/>
    <property type="match status" value="1"/>
</dbReference>
<dbReference type="OrthoDB" id="9802811at2"/>
<dbReference type="GO" id="GO:0000287">
    <property type="term" value="F:magnesium ion binding"/>
    <property type="evidence" value="ECO:0007669"/>
    <property type="project" value="UniProtKB-UniRule"/>
</dbReference>
<keyword evidence="5" id="KW-1185">Reference proteome</keyword>
<dbReference type="InterPro" id="IPR016188">
    <property type="entry name" value="PurM-like_N"/>
</dbReference>
<feature type="binding site" evidence="1">
    <location>
        <position position="27"/>
    </location>
    <ligand>
        <name>Mg(2+)</name>
        <dbReference type="ChEBI" id="CHEBI:18420"/>
        <label>4</label>
    </ligand>
</feature>
<reference evidence="5" key="1">
    <citation type="submission" date="2016-10" db="EMBL/GenBank/DDBJ databases">
        <authorList>
            <person name="Varghese N."/>
            <person name="Submissions S."/>
        </authorList>
    </citation>
    <scope>NUCLEOTIDE SEQUENCE [LARGE SCALE GENOMIC DNA]</scope>
    <source>
        <strain evidence="5">FP5</strain>
    </source>
</reference>
<comment type="miscellaneous">
    <text evidence="1">Reaction mechanism of ThiL seems to utilize a direct, inline transfer of the gamma-phosphate of ATP to TMP rather than a phosphorylated enzyme intermediate.</text>
</comment>
<keyword evidence="1" id="KW-0479">Metal-binding</keyword>
<keyword evidence="1" id="KW-0808">Transferase</keyword>
<dbReference type="GO" id="GO:0009030">
    <property type="term" value="F:thiamine-phosphate kinase activity"/>
    <property type="evidence" value="ECO:0007669"/>
    <property type="project" value="UniProtKB-UniRule"/>
</dbReference>
<dbReference type="InterPro" id="IPR036676">
    <property type="entry name" value="PurM-like_C_sf"/>
</dbReference>
<feature type="binding site" evidence="1">
    <location>
        <position position="43"/>
    </location>
    <ligand>
        <name>Mg(2+)</name>
        <dbReference type="ChEBI" id="CHEBI:18420"/>
        <label>1</label>
    </ligand>
</feature>
<dbReference type="Proteomes" id="UP000198897">
    <property type="component" value="Unassembled WGS sequence"/>
</dbReference>
<dbReference type="PANTHER" id="PTHR30270">
    <property type="entry name" value="THIAMINE-MONOPHOSPHATE KINASE"/>
    <property type="match status" value="1"/>
</dbReference>
<evidence type="ECO:0000313" key="5">
    <source>
        <dbReference type="Proteomes" id="UP000198897"/>
    </source>
</evidence>
<dbReference type="PANTHER" id="PTHR30270:SF0">
    <property type="entry name" value="THIAMINE-MONOPHOSPHATE KINASE"/>
    <property type="match status" value="1"/>
</dbReference>
<comment type="similarity">
    <text evidence="1">Belongs to the thiamine-monophosphate kinase family.</text>
</comment>
<dbReference type="Pfam" id="PF00586">
    <property type="entry name" value="AIRS"/>
    <property type="match status" value="1"/>
</dbReference>
<feature type="binding site" evidence="1">
    <location>
        <position position="145"/>
    </location>
    <ligand>
        <name>ATP</name>
        <dbReference type="ChEBI" id="CHEBI:30616"/>
    </ligand>
</feature>
<evidence type="ECO:0000259" key="3">
    <source>
        <dbReference type="Pfam" id="PF02769"/>
    </source>
</evidence>
<feature type="binding site" evidence="1">
    <location>
        <begin position="119"/>
        <end position="120"/>
    </location>
    <ligand>
        <name>ATP</name>
        <dbReference type="ChEBI" id="CHEBI:30616"/>
    </ligand>
</feature>
<dbReference type="UniPathway" id="UPA00060">
    <property type="reaction ID" value="UER00142"/>
</dbReference>
<feature type="binding site" evidence="1">
    <location>
        <position position="260"/>
    </location>
    <ligand>
        <name>substrate</name>
    </ligand>
</feature>
<feature type="binding site" evidence="1">
    <location>
        <position position="50"/>
    </location>
    <ligand>
        <name>substrate</name>
    </ligand>
</feature>
<dbReference type="CDD" id="cd02194">
    <property type="entry name" value="ThiL"/>
    <property type="match status" value="1"/>
</dbReference>
<dbReference type="EC" id="2.7.4.16" evidence="1"/>
<keyword evidence="1 4" id="KW-0418">Kinase</keyword>
<dbReference type="PIRSF" id="PIRSF005303">
    <property type="entry name" value="Thiam_monoph_kin"/>
    <property type="match status" value="1"/>
</dbReference>
<accession>A0A1I2MEE7</accession>
<dbReference type="Pfam" id="PF02769">
    <property type="entry name" value="AIRS_C"/>
    <property type="match status" value="1"/>
</dbReference>
<dbReference type="Gene3D" id="3.30.1330.10">
    <property type="entry name" value="PurM-like, N-terminal domain"/>
    <property type="match status" value="1"/>
</dbReference>
<dbReference type="NCBIfam" id="TIGR01379">
    <property type="entry name" value="thiL"/>
    <property type="match status" value="1"/>
</dbReference>
<keyword evidence="1" id="KW-0784">Thiamine biosynthesis</keyword>
<feature type="domain" description="PurM-like C-terminal" evidence="3">
    <location>
        <begin position="149"/>
        <end position="298"/>
    </location>
</feature>
<dbReference type="GO" id="GO:0009228">
    <property type="term" value="P:thiamine biosynthetic process"/>
    <property type="evidence" value="ECO:0007669"/>
    <property type="project" value="UniProtKB-KW"/>
</dbReference>
<feature type="binding site" evidence="1">
    <location>
        <position position="319"/>
    </location>
    <ligand>
        <name>substrate</name>
    </ligand>
</feature>
<keyword evidence="1" id="KW-0067">ATP-binding</keyword>
<dbReference type="RefSeq" id="WP_089751737.1">
    <property type="nucleotide sequence ID" value="NZ_FOOG01000012.1"/>
</dbReference>
<dbReference type="GO" id="GO:0009229">
    <property type="term" value="P:thiamine diphosphate biosynthetic process"/>
    <property type="evidence" value="ECO:0007669"/>
    <property type="project" value="UniProtKB-UniRule"/>
</dbReference>
<keyword evidence="1" id="KW-0460">Magnesium</keyword>
<sequence length="327" mass="36268">MDEFQFIQSIQPSYYRQSTLIKGVSDDAAVFRPTDKDVVTAVDTMVEGVHFSRKTMDPYHIGYRVLAANLSDLAAMASSPAFYLVSIVIPQGWSEQELEELYTGMQELASFYQMDLIGGDTVSGSELSISITVIGYVEKDRARYRSQAEPGDVVFATGTLGDSRAGLEILLNGSSGEASETFFIERHRMPDPRVSFALELEGIPRIALNDISDGVANEANELGEASRVDLHLDMDRLPFKSSIKDLFPDTYKDWMLSGGEDFELVGTVEESLWPKVQQAAKKAGVKVCQIGYVQAMKKKDPHVYLHEGEKKNVLTKSGYTHLNKKGE</sequence>
<feature type="binding site" evidence="1">
    <location>
        <position position="27"/>
    </location>
    <ligand>
        <name>Mg(2+)</name>
        <dbReference type="ChEBI" id="CHEBI:18420"/>
        <label>3</label>
    </ligand>
</feature>
<dbReference type="AlphaFoldDB" id="A0A1I2MEE7"/>
<evidence type="ECO:0000313" key="4">
    <source>
        <dbReference type="EMBL" id="SFF89290.1"/>
    </source>
</evidence>
<evidence type="ECO:0000256" key="1">
    <source>
        <dbReference type="HAMAP-Rule" id="MF_02128"/>
    </source>
</evidence>
<proteinExistence type="inferred from homology"/>
<dbReference type="InterPro" id="IPR006283">
    <property type="entry name" value="ThiL-like"/>
</dbReference>
<gene>
    <name evidence="1" type="primary">thiL</name>
    <name evidence="4" type="ORF">SAMN05216353_11276</name>
</gene>
<dbReference type="InterPro" id="IPR036921">
    <property type="entry name" value="PurM-like_N_sf"/>
</dbReference>
<feature type="binding site" evidence="1">
    <location>
        <position position="72"/>
    </location>
    <ligand>
        <name>Mg(2+)</name>
        <dbReference type="ChEBI" id="CHEBI:18420"/>
        <label>4</label>
    </ligand>
</feature>
<dbReference type="SUPFAM" id="SSF55326">
    <property type="entry name" value="PurM N-terminal domain-like"/>
    <property type="match status" value="1"/>
</dbReference>
<feature type="binding site" evidence="1">
    <location>
        <position position="43"/>
    </location>
    <ligand>
        <name>Mg(2+)</name>
        <dbReference type="ChEBI" id="CHEBI:18420"/>
        <label>2</label>
    </ligand>
</feature>
<feature type="binding site" evidence="1">
    <location>
        <position position="72"/>
    </location>
    <ligand>
        <name>Mg(2+)</name>
        <dbReference type="ChEBI" id="CHEBI:18420"/>
        <label>3</label>
    </ligand>
</feature>
<comment type="catalytic activity">
    <reaction evidence="1">
        <text>thiamine phosphate + ATP = thiamine diphosphate + ADP</text>
        <dbReference type="Rhea" id="RHEA:15913"/>
        <dbReference type="ChEBI" id="CHEBI:30616"/>
        <dbReference type="ChEBI" id="CHEBI:37575"/>
        <dbReference type="ChEBI" id="CHEBI:58937"/>
        <dbReference type="ChEBI" id="CHEBI:456216"/>
        <dbReference type="EC" id="2.7.4.16"/>
    </reaction>
</comment>
<feature type="binding site" evidence="1">
    <location>
        <position position="72"/>
    </location>
    <ligand>
        <name>Mg(2+)</name>
        <dbReference type="ChEBI" id="CHEBI:18420"/>
        <label>2</label>
    </ligand>
</feature>
<name>A0A1I2MEE7_9BACI</name>
<comment type="pathway">
    <text evidence="1">Cofactor biosynthesis; thiamine diphosphate biosynthesis; thiamine diphosphate from thiamine phosphate: step 1/1.</text>
</comment>
<comment type="caution">
    <text evidence="1">Lacks conserved residue(s) required for the propagation of feature annotation.</text>
</comment>
<feature type="domain" description="PurM-like N-terminal" evidence="2">
    <location>
        <begin position="26"/>
        <end position="137"/>
    </location>
</feature>
<keyword evidence="1" id="KW-0547">Nucleotide-binding</keyword>
<feature type="binding site" evidence="1">
    <location>
        <position position="212"/>
    </location>
    <ligand>
        <name>ATP</name>
        <dbReference type="ChEBI" id="CHEBI:30616"/>
    </ligand>
</feature>
<feature type="binding site" evidence="1">
    <location>
        <position position="213"/>
    </location>
    <ligand>
        <name>Mg(2+)</name>
        <dbReference type="ChEBI" id="CHEBI:18420"/>
        <label>5</label>
    </ligand>
</feature>
<dbReference type="InterPro" id="IPR010918">
    <property type="entry name" value="PurM-like_C_dom"/>
</dbReference>
<protein>
    <recommendedName>
        <fullName evidence="1">Thiamine-monophosphate kinase</fullName>
        <shortName evidence="1">TMP kinase</shortName>
        <shortName evidence="1">Thiamine-phosphate kinase</shortName>
        <ecNumber evidence="1">2.7.4.16</ecNumber>
    </recommendedName>
</protein>
<dbReference type="Gene3D" id="3.90.650.10">
    <property type="entry name" value="PurM-like C-terminal domain"/>
    <property type="match status" value="1"/>
</dbReference>
<feature type="binding site" evidence="1">
    <location>
        <position position="210"/>
    </location>
    <ligand>
        <name>Mg(2+)</name>
        <dbReference type="ChEBI" id="CHEBI:18420"/>
        <label>3</label>
    </ligand>
</feature>
<evidence type="ECO:0000259" key="2">
    <source>
        <dbReference type="Pfam" id="PF00586"/>
    </source>
</evidence>
<feature type="binding site" evidence="1">
    <location>
        <position position="120"/>
    </location>
    <ligand>
        <name>Mg(2+)</name>
        <dbReference type="ChEBI" id="CHEBI:18420"/>
        <label>1</label>
    </ligand>
</feature>
<dbReference type="EMBL" id="FOOG01000012">
    <property type="protein sequence ID" value="SFF89290.1"/>
    <property type="molecule type" value="Genomic_DNA"/>
</dbReference>
<feature type="binding site" evidence="1">
    <location>
        <position position="102"/>
    </location>
    <ligand>
        <name>ATP</name>
        <dbReference type="ChEBI" id="CHEBI:30616"/>
    </ligand>
</feature>
<dbReference type="GO" id="GO:0005524">
    <property type="term" value="F:ATP binding"/>
    <property type="evidence" value="ECO:0007669"/>
    <property type="project" value="UniProtKB-UniRule"/>
</dbReference>